<proteinExistence type="inferred from homology"/>
<evidence type="ECO:0000259" key="9">
    <source>
        <dbReference type="Pfam" id="PF04695"/>
    </source>
</evidence>
<evidence type="ECO:0000256" key="3">
    <source>
        <dbReference type="ARBA" id="ARBA00023140"/>
    </source>
</evidence>
<keyword evidence="3 7" id="KW-0576">Peroxisome</keyword>
<dbReference type="GO" id="GO:0016560">
    <property type="term" value="P:protein import into peroxisome matrix, docking"/>
    <property type="evidence" value="ECO:0007669"/>
    <property type="project" value="UniProtKB-UniRule"/>
</dbReference>
<evidence type="ECO:0000256" key="1">
    <source>
        <dbReference type="ARBA" id="ARBA00005443"/>
    </source>
</evidence>
<dbReference type="Pfam" id="PF04695">
    <property type="entry name" value="Pex14_N"/>
    <property type="match status" value="1"/>
</dbReference>
<comment type="function">
    <text evidence="7">Component of the PEX13-PEX14 docking complex, a translocon channel that specifically mediates the import of peroxisomal cargo proteins bound to PEX5 receptor. The PEX13-PEX14 docking complex forms a large import pore which can be opened to a diameter of about 9 nm. Mechanistically, PEX5 receptor along with cargo proteins associates with the PEX14 subunit of the PEX13-PEX14 docking complex in the cytosol, leading to the insertion of the receptor into the organelle membrane with the concomitant translocation of the cargo into the peroxisome matrix.</text>
</comment>
<evidence type="ECO:0000313" key="11">
    <source>
        <dbReference type="Proteomes" id="UP001303160"/>
    </source>
</evidence>
<evidence type="ECO:0000256" key="2">
    <source>
        <dbReference type="ARBA" id="ARBA00023010"/>
    </source>
</evidence>
<comment type="subcellular location">
    <subcellularLocation>
        <location evidence="6 7">Peroxisome membrane</location>
    </subcellularLocation>
</comment>
<feature type="region of interest" description="Disordered" evidence="8">
    <location>
        <begin position="356"/>
        <end position="387"/>
    </location>
</feature>
<evidence type="ECO:0000256" key="7">
    <source>
        <dbReference type="RuleBase" id="RU367032"/>
    </source>
</evidence>
<evidence type="ECO:0000256" key="6">
    <source>
        <dbReference type="ARBA" id="ARBA00046271"/>
    </source>
</evidence>
<dbReference type="EMBL" id="MU863880">
    <property type="protein sequence ID" value="KAK4204826.1"/>
    <property type="molecule type" value="Genomic_DNA"/>
</dbReference>
<feature type="region of interest" description="Disordered" evidence="8">
    <location>
        <begin position="1"/>
        <end position="51"/>
    </location>
</feature>
<keyword evidence="11" id="KW-1185">Reference proteome</keyword>
<comment type="caution">
    <text evidence="10">The sequence shown here is derived from an EMBL/GenBank/DDBJ whole genome shotgun (WGS) entry which is preliminary data.</text>
</comment>
<keyword evidence="7" id="KW-0813">Transport</keyword>
<dbReference type="InterPro" id="IPR006785">
    <property type="entry name" value="Pex14_N"/>
</dbReference>
<dbReference type="InterPro" id="IPR025655">
    <property type="entry name" value="PEX14"/>
</dbReference>
<evidence type="ECO:0000256" key="4">
    <source>
        <dbReference type="ARBA" id="ARBA00029502"/>
    </source>
</evidence>
<keyword evidence="2" id="KW-0811">Translocation</keyword>
<feature type="compositionally biased region" description="Gly residues" evidence="8">
    <location>
        <begin position="363"/>
        <end position="387"/>
    </location>
</feature>
<keyword evidence="7" id="KW-0653">Protein transport</keyword>
<feature type="domain" description="Peroxisome membrane anchor protein Pex14p N-terminal" evidence="9">
    <location>
        <begin position="48"/>
        <end position="93"/>
    </location>
</feature>
<dbReference type="PANTHER" id="PTHR23058:SF5">
    <property type="entry name" value="PEROXISOMAL MEMBRANE PROTEIN PEX14"/>
    <property type="match status" value="1"/>
</dbReference>
<evidence type="ECO:0000313" key="10">
    <source>
        <dbReference type="EMBL" id="KAK4204826.1"/>
    </source>
</evidence>
<sequence>MSDADKKPEVPPATEPAALETPPLNTEPSTNTEAEAPQVESAPDPAKTREATIEQARIFLKDAETQKATPEQRTEFLKSKGLSNTDIQDLLKEATQDTPPFPSPLPTTPLPKEDRPPIITYPEFLTTPSRPPPLITPSGFLNTLYTFTGLSTLIYSTSKLVLEPMVDSLTTSRLSLAESASDNLSHLITKLEATVSTIPPYPSDKNNLSPRPSFDAISQYDDPTELFHRDIGIQTEDVPRSSFQINTPLFPNNNPESSTAYQSRRLGGLVKGLKQVNEGLISQTEGYQDVKTVIDVLSDDLDVLARQSAVEWSNGGGAGGYNNLYGARAEPDDEIRRAKENIRRVKGVLLSTRSFPGSAANGSGNGVITAGGTGQGQQGRSGFGIGR</sequence>
<reference evidence="10" key="1">
    <citation type="journal article" date="2023" name="Mol. Phylogenet. Evol.">
        <title>Genome-scale phylogeny and comparative genomics of the fungal order Sordariales.</title>
        <authorList>
            <person name="Hensen N."/>
            <person name="Bonometti L."/>
            <person name="Westerberg I."/>
            <person name="Brannstrom I.O."/>
            <person name="Guillou S."/>
            <person name="Cros-Aarteil S."/>
            <person name="Calhoun S."/>
            <person name="Haridas S."/>
            <person name="Kuo A."/>
            <person name="Mondo S."/>
            <person name="Pangilinan J."/>
            <person name="Riley R."/>
            <person name="LaButti K."/>
            <person name="Andreopoulos B."/>
            <person name="Lipzen A."/>
            <person name="Chen C."/>
            <person name="Yan M."/>
            <person name="Daum C."/>
            <person name="Ng V."/>
            <person name="Clum A."/>
            <person name="Steindorff A."/>
            <person name="Ohm R.A."/>
            <person name="Martin F."/>
            <person name="Silar P."/>
            <person name="Natvig D.O."/>
            <person name="Lalanne C."/>
            <person name="Gautier V."/>
            <person name="Ament-Velasquez S.L."/>
            <person name="Kruys A."/>
            <person name="Hutchinson M.I."/>
            <person name="Powell A.J."/>
            <person name="Barry K."/>
            <person name="Miller A.N."/>
            <person name="Grigoriev I.V."/>
            <person name="Debuchy R."/>
            <person name="Gladieux P."/>
            <person name="Hiltunen Thoren M."/>
            <person name="Johannesson H."/>
        </authorList>
    </citation>
    <scope>NUCLEOTIDE SEQUENCE</scope>
    <source>
        <strain evidence="10">CBS 315.58</strain>
    </source>
</reference>
<evidence type="ECO:0000256" key="8">
    <source>
        <dbReference type="SAM" id="MobiDB-lite"/>
    </source>
</evidence>
<name>A0AAN6XSB9_9PEZI</name>
<feature type="compositionally biased region" description="Low complexity" evidence="8">
    <location>
        <begin position="15"/>
        <end position="24"/>
    </location>
</feature>
<dbReference type="Proteomes" id="UP001303160">
    <property type="component" value="Unassembled WGS sequence"/>
</dbReference>
<dbReference type="GO" id="GO:0005102">
    <property type="term" value="F:signaling receptor binding"/>
    <property type="evidence" value="ECO:0007669"/>
    <property type="project" value="TreeGrafter"/>
</dbReference>
<dbReference type="InterPro" id="IPR036388">
    <property type="entry name" value="WH-like_DNA-bd_sf"/>
</dbReference>
<dbReference type="PANTHER" id="PTHR23058">
    <property type="entry name" value="PEROXISOMAL MEMBRANE PROTEIN PEX14"/>
    <property type="match status" value="1"/>
</dbReference>
<feature type="compositionally biased region" description="Pro residues" evidence="8">
    <location>
        <begin position="99"/>
        <end position="109"/>
    </location>
</feature>
<evidence type="ECO:0000256" key="5">
    <source>
        <dbReference type="ARBA" id="ARBA00029691"/>
    </source>
</evidence>
<gene>
    <name evidence="10" type="ORF">QBC40DRAFT_216684</name>
</gene>
<dbReference type="AlphaFoldDB" id="A0AAN6XSB9"/>
<feature type="region of interest" description="Disordered" evidence="8">
    <location>
        <begin position="95"/>
        <end position="116"/>
    </location>
</feature>
<organism evidence="10 11">
    <name type="scientific">Triangularia verruculosa</name>
    <dbReference type="NCBI Taxonomy" id="2587418"/>
    <lineage>
        <taxon>Eukaryota</taxon>
        <taxon>Fungi</taxon>
        <taxon>Dikarya</taxon>
        <taxon>Ascomycota</taxon>
        <taxon>Pezizomycotina</taxon>
        <taxon>Sordariomycetes</taxon>
        <taxon>Sordariomycetidae</taxon>
        <taxon>Sordariales</taxon>
        <taxon>Podosporaceae</taxon>
        <taxon>Triangularia</taxon>
    </lineage>
</organism>
<dbReference type="GO" id="GO:1990429">
    <property type="term" value="C:peroxisomal importomer complex"/>
    <property type="evidence" value="ECO:0007669"/>
    <property type="project" value="TreeGrafter"/>
</dbReference>
<comment type="similarity">
    <text evidence="1 7">Belongs to the peroxin-14 family.</text>
</comment>
<accession>A0AAN6XSB9</accession>
<reference evidence="10" key="2">
    <citation type="submission" date="2023-05" db="EMBL/GenBank/DDBJ databases">
        <authorList>
            <consortium name="Lawrence Berkeley National Laboratory"/>
            <person name="Steindorff A."/>
            <person name="Hensen N."/>
            <person name="Bonometti L."/>
            <person name="Westerberg I."/>
            <person name="Brannstrom I.O."/>
            <person name="Guillou S."/>
            <person name="Cros-Aarteil S."/>
            <person name="Calhoun S."/>
            <person name="Haridas S."/>
            <person name="Kuo A."/>
            <person name="Mondo S."/>
            <person name="Pangilinan J."/>
            <person name="Riley R."/>
            <person name="Labutti K."/>
            <person name="Andreopoulos B."/>
            <person name="Lipzen A."/>
            <person name="Chen C."/>
            <person name="Yanf M."/>
            <person name="Daum C."/>
            <person name="Ng V."/>
            <person name="Clum A."/>
            <person name="Ohm R."/>
            <person name="Martin F."/>
            <person name="Silar P."/>
            <person name="Natvig D."/>
            <person name="Lalanne C."/>
            <person name="Gautier V."/>
            <person name="Ament-Velasquez S.L."/>
            <person name="Kruys A."/>
            <person name="Hutchinson M.I."/>
            <person name="Powell A.J."/>
            <person name="Barry K."/>
            <person name="Miller A.N."/>
            <person name="Grigoriev I.V."/>
            <person name="Debuchy R."/>
            <person name="Gladieux P."/>
            <person name="Thoren M.H."/>
            <person name="Johannesson H."/>
        </authorList>
    </citation>
    <scope>NUCLEOTIDE SEQUENCE</scope>
    <source>
        <strain evidence="10">CBS 315.58</strain>
    </source>
</reference>
<protein>
    <recommendedName>
        <fullName evidence="4 7">Peroxisomal membrane protein PEX14</fullName>
    </recommendedName>
    <alternativeName>
        <fullName evidence="5 7">Peroxin-14</fullName>
    </alternativeName>
</protein>
<keyword evidence="7" id="KW-0472">Membrane</keyword>
<dbReference type="Gene3D" id="1.10.10.10">
    <property type="entry name" value="Winged helix-like DNA-binding domain superfamily/Winged helix DNA-binding domain"/>
    <property type="match status" value="1"/>
</dbReference>
<dbReference type="GO" id="GO:0005778">
    <property type="term" value="C:peroxisomal membrane"/>
    <property type="evidence" value="ECO:0007669"/>
    <property type="project" value="UniProtKB-SubCell"/>
</dbReference>